<feature type="region of interest" description="Disordered" evidence="1">
    <location>
        <begin position="1"/>
        <end position="68"/>
    </location>
</feature>
<accession>A0A3S2WCA5</accession>
<gene>
    <name evidence="2" type="ORF">EOE48_09035</name>
</gene>
<dbReference type="AlphaFoldDB" id="A0A3S2WCA5"/>
<comment type="caution">
    <text evidence="2">The sequence shown here is derived from an EMBL/GenBank/DDBJ whole genome shotgun (WGS) entry which is preliminary data.</text>
</comment>
<reference evidence="2 3" key="1">
    <citation type="submission" date="2019-01" db="EMBL/GenBank/DDBJ databases">
        <authorList>
            <person name="Chen W.-M."/>
        </authorList>
    </citation>
    <scope>NUCLEOTIDE SEQUENCE [LARGE SCALE GENOMIC DNA]</scope>
    <source>
        <strain evidence="2 3">TER-1</strain>
    </source>
</reference>
<dbReference type="OrthoDB" id="7210750at2"/>
<sequence>MSSKQPKTTTPTDADLKGNPGIGGSAGTTLSGADPEDPEAANTYEGDVDNDTTPEGGIDPDQRPRKNK</sequence>
<evidence type="ECO:0000313" key="2">
    <source>
        <dbReference type="EMBL" id="RVU19037.1"/>
    </source>
</evidence>
<keyword evidence="3" id="KW-1185">Reference proteome</keyword>
<name>A0A3S2WCA5_9HYPH</name>
<dbReference type="EMBL" id="SACP01000007">
    <property type="protein sequence ID" value="RVU19037.1"/>
    <property type="molecule type" value="Genomic_DNA"/>
</dbReference>
<dbReference type="Proteomes" id="UP000286997">
    <property type="component" value="Unassembled WGS sequence"/>
</dbReference>
<dbReference type="RefSeq" id="WP_127728475.1">
    <property type="nucleotide sequence ID" value="NZ_SACP01000007.1"/>
</dbReference>
<evidence type="ECO:0000313" key="3">
    <source>
        <dbReference type="Proteomes" id="UP000286997"/>
    </source>
</evidence>
<organism evidence="2 3">
    <name type="scientific">Methylobacterium oryzihabitans</name>
    <dbReference type="NCBI Taxonomy" id="2499852"/>
    <lineage>
        <taxon>Bacteria</taxon>
        <taxon>Pseudomonadati</taxon>
        <taxon>Pseudomonadota</taxon>
        <taxon>Alphaproteobacteria</taxon>
        <taxon>Hyphomicrobiales</taxon>
        <taxon>Methylobacteriaceae</taxon>
        <taxon>Methylobacterium</taxon>
    </lineage>
</organism>
<feature type="compositionally biased region" description="Polar residues" evidence="1">
    <location>
        <begin position="1"/>
        <end position="12"/>
    </location>
</feature>
<proteinExistence type="predicted"/>
<protein>
    <submittedName>
        <fullName evidence="2">Uncharacterized protein</fullName>
    </submittedName>
</protein>
<evidence type="ECO:0000256" key="1">
    <source>
        <dbReference type="SAM" id="MobiDB-lite"/>
    </source>
</evidence>